<dbReference type="InterPro" id="IPR002575">
    <property type="entry name" value="Aminoglycoside_PTrfase"/>
</dbReference>
<dbReference type="AlphaFoldDB" id="A0A7W7H4G6"/>
<protein>
    <submittedName>
        <fullName evidence="3">Spectinomycin phosphotransferase</fullName>
    </submittedName>
</protein>
<dbReference type="RefSeq" id="WP_239177792.1">
    <property type="nucleotide sequence ID" value="NZ_BAABFG010000005.1"/>
</dbReference>
<comment type="caution">
    <text evidence="3">The sequence shown here is derived from an EMBL/GenBank/DDBJ whole genome shotgun (WGS) entry which is preliminary data.</text>
</comment>
<name>A0A7W7H4G6_9ACTN</name>
<dbReference type="GO" id="GO:0016740">
    <property type="term" value="F:transferase activity"/>
    <property type="evidence" value="ECO:0007669"/>
    <property type="project" value="UniProtKB-KW"/>
</dbReference>
<feature type="domain" description="Aminoglycoside phosphotransferase" evidence="2">
    <location>
        <begin position="181"/>
        <end position="318"/>
    </location>
</feature>
<dbReference type="Pfam" id="PF01636">
    <property type="entry name" value="APH"/>
    <property type="match status" value="1"/>
</dbReference>
<accession>A0A7W7H4G6</accession>
<sequence length="365" mass="39162">MREKPAGLAESDLVTALRSGWGIETVTIDYLPVGAGSYHWSVTEPSGRSWFVKVDRDDPDLRRSLATALALHRAGLDFVVAPVPALDGEVSHTLPHDSTSAAPQSLPRDSTDAASQSLPHDSTGTASRSLPHDSTGAATQSLPRDSTGAPSHSLRHDYTVAVFPLLDGAAGHFGPHPLADISEMSEMLGALHRTTPAVATLAPRTDLRLIGRTDLETALGDLDHPWTSGPHAEPARALLRHHATRVHDWLTEFDHLAGVVRDTAADWVVTHGEPHPGNVLRTPSGLRLIDWTTVQIAPPERDFWMLTDMFGTTPTGAGRSPATAFYRLGWILADVAAYTTDLRTPHQDDADSAAALTYLAANLDS</sequence>
<reference evidence="3 4" key="1">
    <citation type="submission" date="2020-08" db="EMBL/GenBank/DDBJ databases">
        <title>Sequencing the genomes of 1000 actinobacteria strains.</title>
        <authorList>
            <person name="Klenk H.-P."/>
        </authorList>
    </citation>
    <scope>NUCLEOTIDE SEQUENCE [LARGE SCALE GENOMIC DNA]</scope>
    <source>
        <strain evidence="3 4">DSM 45809</strain>
    </source>
</reference>
<dbReference type="Gene3D" id="1.10.510.10">
    <property type="entry name" value="Transferase(Phosphotransferase) domain 1"/>
    <property type="match status" value="1"/>
</dbReference>
<feature type="compositionally biased region" description="Polar residues" evidence="1">
    <location>
        <begin position="112"/>
        <end position="128"/>
    </location>
</feature>
<proteinExistence type="predicted"/>
<dbReference type="SUPFAM" id="SSF56112">
    <property type="entry name" value="Protein kinase-like (PK-like)"/>
    <property type="match status" value="2"/>
</dbReference>
<evidence type="ECO:0000256" key="1">
    <source>
        <dbReference type="SAM" id="MobiDB-lite"/>
    </source>
</evidence>
<dbReference type="Gene3D" id="3.30.200.20">
    <property type="entry name" value="Phosphorylase Kinase, domain 1"/>
    <property type="match status" value="1"/>
</dbReference>
<keyword evidence="4" id="KW-1185">Reference proteome</keyword>
<keyword evidence="3" id="KW-0808">Transferase</keyword>
<evidence type="ECO:0000313" key="3">
    <source>
        <dbReference type="EMBL" id="MBB4743753.1"/>
    </source>
</evidence>
<evidence type="ECO:0000259" key="2">
    <source>
        <dbReference type="Pfam" id="PF01636"/>
    </source>
</evidence>
<evidence type="ECO:0000313" key="4">
    <source>
        <dbReference type="Proteomes" id="UP000546162"/>
    </source>
</evidence>
<gene>
    <name evidence="3" type="ORF">BJY16_007212</name>
</gene>
<dbReference type="EMBL" id="JACHNB010000001">
    <property type="protein sequence ID" value="MBB4743753.1"/>
    <property type="molecule type" value="Genomic_DNA"/>
</dbReference>
<dbReference type="Gene3D" id="1.20.58.840">
    <property type="match status" value="1"/>
</dbReference>
<organism evidence="3 4">
    <name type="scientific">Actinoplanes octamycinicus</name>
    <dbReference type="NCBI Taxonomy" id="135948"/>
    <lineage>
        <taxon>Bacteria</taxon>
        <taxon>Bacillati</taxon>
        <taxon>Actinomycetota</taxon>
        <taxon>Actinomycetes</taxon>
        <taxon>Micromonosporales</taxon>
        <taxon>Micromonosporaceae</taxon>
        <taxon>Actinoplanes</taxon>
    </lineage>
</organism>
<feature type="region of interest" description="Disordered" evidence="1">
    <location>
        <begin position="90"/>
        <end position="152"/>
    </location>
</feature>
<dbReference type="InterPro" id="IPR011009">
    <property type="entry name" value="Kinase-like_dom_sf"/>
</dbReference>
<dbReference type="Proteomes" id="UP000546162">
    <property type="component" value="Unassembled WGS sequence"/>
</dbReference>
<feature type="compositionally biased region" description="Polar residues" evidence="1">
    <location>
        <begin position="136"/>
        <end position="150"/>
    </location>
</feature>